<evidence type="ECO:0000256" key="1">
    <source>
        <dbReference type="SAM" id="Phobius"/>
    </source>
</evidence>
<accession>A0A4P8XZB6</accession>
<reference evidence="2 3" key="1">
    <citation type="submission" date="2019-04" db="EMBL/GenBank/DDBJ databases">
        <authorList>
            <person name="Embree M."/>
            <person name="Gaffney J.R."/>
        </authorList>
    </citation>
    <scope>NUCLEOTIDE SEQUENCE [LARGE SCALE GENOMIC DNA]</scope>
    <source>
        <strain evidence="2 3">JE7A12</strain>
    </source>
</reference>
<keyword evidence="3" id="KW-1185">Reference proteome</keyword>
<keyword evidence="1" id="KW-0472">Membrane</keyword>
<gene>
    <name evidence="2" type="ORF">E5Z56_02025</name>
</gene>
<organism evidence="2 3">
    <name type="scientific">Ruminococcus bovis</name>
    <dbReference type="NCBI Taxonomy" id="2564099"/>
    <lineage>
        <taxon>Bacteria</taxon>
        <taxon>Bacillati</taxon>
        <taxon>Bacillota</taxon>
        <taxon>Clostridia</taxon>
        <taxon>Eubacteriales</taxon>
        <taxon>Oscillospiraceae</taxon>
        <taxon>Ruminococcus</taxon>
    </lineage>
</organism>
<proteinExistence type="predicted"/>
<keyword evidence="1" id="KW-0812">Transmembrane</keyword>
<dbReference type="OrthoDB" id="9803871at2"/>
<protein>
    <submittedName>
        <fullName evidence="2">Uncharacterized protein</fullName>
    </submittedName>
</protein>
<dbReference type="Proteomes" id="UP000301475">
    <property type="component" value="Chromosome"/>
</dbReference>
<dbReference type="RefSeq" id="WP_138156305.1">
    <property type="nucleotide sequence ID" value="NZ_CP039381.1"/>
</dbReference>
<sequence>MKKGVIITGSIIAVVIIGLVCFGESFRPGGYGEEYHKVWKCDNYNIQIDSYARKFPDKTCHEKITIDGKKYELEFDGGSSFEIGTLNHYKEDGEEYSELESVVEGDNYDKGFFDFTLHIDKVVDSKYSYLKGKTLVFHKE</sequence>
<dbReference type="AlphaFoldDB" id="A0A4P8XZB6"/>
<evidence type="ECO:0000313" key="3">
    <source>
        <dbReference type="Proteomes" id="UP000301475"/>
    </source>
</evidence>
<keyword evidence="1" id="KW-1133">Transmembrane helix</keyword>
<name>A0A4P8XZB6_9FIRM</name>
<dbReference type="EMBL" id="CP039381">
    <property type="protein sequence ID" value="QCT06218.1"/>
    <property type="molecule type" value="Genomic_DNA"/>
</dbReference>
<evidence type="ECO:0000313" key="2">
    <source>
        <dbReference type="EMBL" id="QCT06218.1"/>
    </source>
</evidence>
<feature type="transmembrane region" description="Helical" evidence="1">
    <location>
        <begin position="6"/>
        <end position="26"/>
    </location>
</feature>
<dbReference type="KEGG" id="ruj:E5Z56_02025"/>